<dbReference type="AlphaFoldDB" id="A0A3N4HWM0"/>
<sequence length="222" mass="24976">MFSDRRNKAASLATRLHTFHTVSARFYASSLRCGGGKNITNTPPPIAVKSHDFRGSISNPTLNPCDTEPLAVDQKLRSRKTKWIQALELAPQPQQQGTTPPNIDMAKLAKSTPLLQKIEKFQGPPPETGSPASQRQDPFFIDLRQLTKIFMDFKEHSRSDAGSNFRLDNLDAARWGWRPRGGATVWTERAEPRSTRCWARNTPPKLSRSKGTGASMHREVRW</sequence>
<evidence type="ECO:0000256" key="1">
    <source>
        <dbReference type="SAM" id="MobiDB-lite"/>
    </source>
</evidence>
<organism evidence="2 3">
    <name type="scientific">Ascobolus immersus RN42</name>
    <dbReference type="NCBI Taxonomy" id="1160509"/>
    <lineage>
        <taxon>Eukaryota</taxon>
        <taxon>Fungi</taxon>
        <taxon>Dikarya</taxon>
        <taxon>Ascomycota</taxon>
        <taxon>Pezizomycotina</taxon>
        <taxon>Pezizomycetes</taxon>
        <taxon>Pezizales</taxon>
        <taxon>Ascobolaceae</taxon>
        <taxon>Ascobolus</taxon>
    </lineage>
</organism>
<gene>
    <name evidence="2" type="ORF">BJ508DRAFT_310657</name>
</gene>
<dbReference type="EMBL" id="ML119735">
    <property type="protein sequence ID" value="RPA76908.1"/>
    <property type="molecule type" value="Genomic_DNA"/>
</dbReference>
<dbReference type="Proteomes" id="UP000275078">
    <property type="component" value="Unassembled WGS sequence"/>
</dbReference>
<proteinExistence type="predicted"/>
<evidence type="ECO:0000313" key="2">
    <source>
        <dbReference type="EMBL" id="RPA76908.1"/>
    </source>
</evidence>
<protein>
    <submittedName>
        <fullName evidence="2">Uncharacterized protein</fullName>
    </submittedName>
</protein>
<name>A0A3N4HWM0_ASCIM</name>
<keyword evidence="3" id="KW-1185">Reference proteome</keyword>
<accession>A0A3N4HWM0</accession>
<feature type="region of interest" description="Disordered" evidence="1">
    <location>
        <begin position="198"/>
        <end position="222"/>
    </location>
</feature>
<reference evidence="2 3" key="1">
    <citation type="journal article" date="2018" name="Nat. Ecol. Evol.">
        <title>Pezizomycetes genomes reveal the molecular basis of ectomycorrhizal truffle lifestyle.</title>
        <authorList>
            <person name="Murat C."/>
            <person name="Payen T."/>
            <person name="Noel B."/>
            <person name="Kuo A."/>
            <person name="Morin E."/>
            <person name="Chen J."/>
            <person name="Kohler A."/>
            <person name="Krizsan K."/>
            <person name="Balestrini R."/>
            <person name="Da Silva C."/>
            <person name="Montanini B."/>
            <person name="Hainaut M."/>
            <person name="Levati E."/>
            <person name="Barry K.W."/>
            <person name="Belfiori B."/>
            <person name="Cichocki N."/>
            <person name="Clum A."/>
            <person name="Dockter R.B."/>
            <person name="Fauchery L."/>
            <person name="Guy J."/>
            <person name="Iotti M."/>
            <person name="Le Tacon F."/>
            <person name="Lindquist E.A."/>
            <person name="Lipzen A."/>
            <person name="Malagnac F."/>
            <person name="Mello A."/>
            <person name="Molinier V."/>
            <person name="Miyauchi S."/>
            <person name="Poulain J."/>
            <person name="Riccioni C."/>
            <person name="Rubini A."/>
            <person name="Sitrit Y."/>
            <person name="Splivallo R."/>
            <person name="Traeger S."/>
            <person name="Wang M."/>
            <person name="Zifcakova L."/>
            <person name="Wipf D."/>
            <person name="Zambonelli A."/>
            <person name="Paolocci F."/>
            <person name="Nowrousian M."/>
            <person name="Ottonello S."/>
            <person name="Baldrian P."/>
            <person name="Spatafora J.W."/>
            <person name="Henrissat B."/>
            <person name="Nagy L.G."/>
            <person name="Aury J.M."/>
            <person name="Wincker P."/>
            <person name="Grigoriev I.V."/>
            <person name="Bonfante P."/>
            <person name="Martin F.M."/>
        </authorList>
    </citation>
    <scope>NUCLEOTIDE SEQUENCE [LARGE SCALE GENOMIC DNA]</scope>
    <source>
        <strain evidence="2 3">RN42</strain>
    </source>
</reference>
<evidence type="ECO:0000313" key="3">
    <source>
        <dbReference type="Proteomes" id="UP000275078"/>
    </source>
</evidence>